<dbReference type="PANTHER" id="PTHR44329">
    <property type="entry name" value="SERINE/THREONINE-PROTEIN KINASE TNNI3K-RELATED"/>
    <property type="match status" value="1"/>
</dbReference>
<dbReference type="OrthoDB" id="291827at2759"/>
<dbReference type="Proteomes" id="UP000187209">
    <property type="component" value="Unassembled WGS sequence"/>
</dbReference>
<dbReference type="CDD" id="cd13999">
    <property type="entry name" value="STKc_MAP3K-like"/>
    <property type="match status" value="1"/>
</dbReference>
<dbReference type="InterPro" id="IPR051681">
    <property type="entry name" value="Ser/Thr_Kinases-Pseudokinases"/>
</dbReference>
<dbReference type="GO" id="GO:0004674">
    <property type="term" value="F:protein serine/threonine kinase activity"/>
    <property type="evidence" value="ECO:0007669"/>
    <property type="project" value="TreeGrafter"/>
</dbReference>
<evidence type="ECO:0000313" key="3">
    <source>
        <dbReference type="Proteomes" id="UP000187209"/>
    </source>
</evidence>
<evidence type="ECO:0000259" key="1">
    <source>
        <dbReference type="PROSITE" id="PS50011"/>
    </source>
</evidence>
<name>A0A1R2CBJ9_9CILI</name>
<accession>A0A1R2CBJ9</accession>
<dbReference type="SMART" id="SM00220">
    <property type="entry name" value="S_TKc"/>
    <property type="match status" value="2"/>
</dbReference>
<protein>
    <recommendedName>
        <fullName evidence="1">Protein kinase domain-containing protein</fullName>
    </recommendedName>
</protein>
<organism evidence="2 3">
    <name type="scientific">Stentor coeruleus</name>
    <dbReference type="NCBI Taxonomy" id="5963"/>
    <lineage>
        <taxon>Eukaryota</taxon>
        <taxon>Sar</taxon>
        <taxon>Alveolata</taxon>
        <taxon>Ciliophora</taxon>
        <taxon>Postciliodesmatophora</taxon>
        <taxon>Heterotrichea</taxon>
        <taxon>Heterotrichida</taxon>
        <taxon>Stentoridae</taxon>
        <taxon>Stentor</taxon>
    </lineage>
</organism>
<dbReference type="Pfam" id="PF07714">
    <property type="entry name" value="PK_Tyr_Ser-Thr"/>
    <property type="match status" value="1"/>
</dbReference>
<dbReference type="PROSITE" id="PS50011">
    <property type="entry name" value="PROTEIN_KINASE_DOM"/>
    <property type="match status" value="2"/>
</dbReference>
<dbReference type="InterPro" id="IPR000719">
    <property type="entry name" value="Prot_kinase_dom"/>
</dbReference>
<reference evidence="2 3" key="1">
    <citation type="submission" date="2016-11" db="EMBL/GenBank/DDBJ databases">
        <title>The macronuclear genome of Stentor coeruleus: a giant cell with tiny introns.</title>
        <authorList>
            <person name="Slabodnick M."/>
            <person name="Ruby J.G."/>
            <person name="Reiff S.B."/>
            <person name="Swart E.C."/>
            <person name="Gosai S."/>
            <person name="Prabakaran S."/>
            <person name="Witkowska E."/>
            <person name="Larue G.E."/>
            <person name="Fisher S."/>
            <person name="Freeman R.M."/>
            <person name="Gunawardena J."/>
            <person name="Chu W."/>
            <person name="Stover N.A."/>
            <person name="Gregory B.D."/>
            <person name="Nowacki M."/>
            <person name="Derisi J."/>
            <person name="Roy S.W."/>
            <person name="Marshall W.F."/>
            <person name="Sood P."/>
        </authorList>
    </citation>
    <scope>NUCLEOTIDE SEQUENCE [LARGE SCALE GENOMIC DNA]</scope>
    <source>
        <strain evidence="2">WM001</strain>
    </source>
</reference>
<keyword evidence="3" id="KW-1185">Reference proteome</keyword>
<dbReference type="PROSITE" id="PS00108">
    <property type="entry name" value="PROTEIN_KINASE_ST"/>
    <property type="match status" value="1"/>
</dbReference>
<gene>
    <name evidence="2" type="ORF">SteCoe_12121</name>
</gene>
<proteinExistence type="predicted"/>
<dbReference type="Gene3D" id="3.30.200.20">
    <property type="entry name" value="Phosphorylase Kinase, domain 1"/>
    <property type="match status" value="1"/>
</dbReference>
<feature type="domain" description="Protein kinase" evidence="1">
    <location>
        <begin position="561"/>
        <end position="828"/>
    </location>
</feature>
<dbReference type="InterPro" id="IPR001245">
    <property type="entry name" value="Ser-Thr/Tyr_kinase_cat_dom"/>
</dbReference>
<evidence type="ECO:0000313" key="2">
    <source>
        <dbReference type="EMBL" id="OMJ86394.1"/>
    </source>
</evidence>
<feature type="domain" description="Protein kinase" evidence="1">
    <location>
        <begin position="1"/>
        <end position="258"/>
    </location>
</feature>
<sequence>MELKTISTSQGVLKVIERLKNIWKIECYVCRNELGLFYVKIYPLPECEKDFDKENFMITCFTNENLVLKLVEIKKERHRGLLIFEYTKLLSLSERIISLQPQDYSKLIRNILDSLFKVHKSNIIHGNISPETIFVSESLETVLSSFEFSTPIEEVQEQRLNGLPYITHQSIETMAPEILGSGFDIDFSIDMWGLGCIIYQIVCKTKPFLLLEDQKTGKYCEINTQDPMWNAVIKRLLIVDPRFRGNCQEILALINTPVPNEAKVPWSLSSVLIKSTNSWVKLLTQDANTVMDSFIFGKLISKALENPNKIPKFYSSLIKRHIYKPRVCLKCLALLHKYMYVSELDNITTRINEFLDIVQMTWTMTKSISQKFISETGKKTIVQYMEIIREKYRIHSEYRINCDWSSVGTLEAKIIRDLLSYYKSITRFSIYIFELSDFTEIYTDIVKIILSEQQELGLILCKELEEINNLEATHDFFKTNRKNVELIHQVYIKRPYLEIPYTDYLHSNAYASIAKSEILFVESSVSERKLSVNSSESFIFSEPGLIESIKDDFTISNPEDLEFEEVIGKGSSCTVFKGKYREQQVAIKLMKQLTNKNAYMKEFYREIETLSKIRHVNLVGYIGACIGEKSCIVMEYCTGKTLFNLLHERRDTNVSLSQRIKFAKDISEGMAYLHSLTPPIIHRDLKSLNLLLSEPVNCPQDFPTVKITDFGVSRTISTEMMTGHIGTCHWMAPEILKDLPYGLPSDVYSFGIVLWEILSRVTPYKGTNNAVIPFQVINHGRRPDLKLIPENIPKALISLMVKCWDVNPLERPTFIEITKILDNMHELLIP</sequence>
<dbReference type="GO" id="GO:0005524">
    <property type="term" value="F:ATP binding"/>
    <property type="evidence" value="ECO:0007669"/>
    <property type="project" value="InterPro"/>
</dbReference>
<dbReference type="Pfam" id="PF00069">
    <property type="entry name" value="Pkinase"/>
    <property type="match status" value="1"/>
</dbReference>
<dbReference type="SUPFAM" id="SSF56112">
    <property type="entry name" value="Protein kinase-like (PK-like)"/>
    <property type="match status" value="2"/>
</dbReference>
<dbReference type="InterPro" id="IPR008271">
    <property type="entry name" value="Ser/Thr_kinase_AS"/>
</dbReference>
<dbReference type="AlphaFoldDB" id="A0A1R2CBJ9"/>
<dbReference type="PRINTS" id="PR00109">
    <property type="entry name" value="TYRKINASE"/>
</dbReference>
<comment type="caution">
    <text evidence="2">The sequence shown here is derived from an EMBL/GenBank/DDBJ whole genome shotgun (WGS) entry which is preliminary data.</text>
</comment>
<dbReference type="EMBL" id="MPUH01000207">
    <property type="protein sequence ID" value="OMJ86394.1"/>
    <property type="molecule type" value="Genomic_DNA"/>
</dbReference>
<dbReference type="InterPro" id="IPR011009">
    <property type="entry name" value="Kinase-like_dom_sf"/>
</dbReference>
<dbReference type="Gene3D" id="1.10.510.10">
    <property type="entry name" value="Transferase(Phosphotransferase) domain 1"/>
    <property type="match status" value="2"/>
</dbReference>